<protein>
    <submittedName>
        <fullName evidence="3">Sporulation protein YunB</fullName>
    </submittedName>
</protein>
<dbReference type="Pfam" id="PF09560">
    <property type="entry name" value="Spore_YunB"/>
    <property type="match status" value="1"/>
</dbReference>
<feature type="region of interest" description="Disordered" evidence="1">
    <location>
        <begin position="359"/>
        <end position="434"/>
    </location>
</feature>
<proteinExistence type="predicted"/>
<dbReference type="InterPro" id="IPR014197">
    <property type="entry name" value="Sporulation_prot_YunB"/>
</dbReference>
<keyword evidence="4" id="KW-1185">Reference proteome</keyword>
<feature type="region of interest" description="Disordered" evidence="1">
    <location>
        <begin position="18"/>
        <end position="147"/>
    </location>
</feature>
<feature type="compositionally biased region" description="Low complexity" evidence="1">
    <location>
        <begin position="406"/>
        <end position="422"/>
    </location>
</feature>
<gene>
    <name evidence="3" type="ORF">J2Z70_006672</name>
</gene>
<feature type="compositionally biased region" description="Basic and acidic residues" evidence="1">
    <location>
        <begin position="132"/>
        <end position="146"/>
    </location>
</feature>
<organism evidence="3 4">
    <name type="scientific">Paenibacillus silagei</name>
    <dbReference type="NCBI Taxonomy" id="1670801"/>
    <lineage>
        <taxon>Bacteria</taxon>
        <taxon>Bacillati</taxon>
        <taxon>Bacillota</taxon>
        <taxon>Bacilli</taxon>
        <taxon>Bacillales</taxon>
        <taxon>Paenibacillaceae</taxon>
        <taxon>Paenibacillus</taxon>
    </lineage>
</organism>
<dbReference type="Proteomes" id="UP000773462">
    <property type="component" value="Unassembled WGS sequence"/>
</dbReference>
<name>A0ABS4P4B7_9BACL</name>
<evidence type="ECO:0000313" key="3">
    <source>
        <dbReference type="EMBL" id="MBP2116442.1"/>
    </source>
</evidence>
<evidence type="ECO:0000313" key="4">
    <source>
        <dbReference type="Proteomes" id="UP000773462"/>
    </source>
</evidence>
<feature type="compositionally biased region" description="Gly residues" evidence="1">
    <location>
        <begin position="423"/>
        <end position="434"/>
    </location>
</feature>
<dbReference type="NCBIfam" id="TIGR02832">
    <property type="entry name" value="spo_yunB"/>
    <property type="match status" value="1"/>
</dbReference>
<reference evidence="3 4" key="1">
    <citation type="submission" date="2021-03" db="EMBL/GenBank/DDBJ databases">
        <title>Genomic Encyclopedia of Type Strains, Phase IV (KMG-IV): sequencing the most valuable type-strain genomes for metagenomic binning, comparative biology and taxonomic classification.</title>
        <authorList>
            <person name="Goeker M."/>
        </authorList>
    </citation>
    <scope>NUCLEOTIDE SEQUENCE [LARGE SCALE GENOMIC DNA]</scope>
    <source>
        <strain evidence="3 4">DSM 101953</strain>
    </source>
</reference>
<feature type="compositionally biased region" description="Polar residues" evidence="1">
    <location>
        <begin position="373"/>
        <end position="384"/>
    </location>
</feature>
<feature type="transmembrane region" description="Helical" evidence="2">
    <location>
        <begin position="155"/>
        <end position="174"/>
    </location>
</feature>
<evidence type="ECO:0000256" key="2">
    <source>
        <dbReference type="SAM" id="Phobius"/>
    </source>
</evidence>
<keyword evidence="2" id="KW-0472">Membrane</keyword>
<keyword evidence="2" id="KW-1133">Transmembrane helix</keyword>
<sequence>MGRIRKWGKRSTGVPLFGRLRLPDFSGSGLRGPGGRRQAFKAKPSRAGIRPPGAGSGARFEAKPSRPGAGLPGRSWGRSGGFVAKPSRSGVRLDGSEADYGTAKPSGRTAGAPGQRVWRKAGRGGGGFRLFGSRDGKRQEAAGDKGRKPRRRGRFWIVLSLLLLLAVLQGLRYVEQHLKPPILHLAQIRVKQIATESINKAITSQVADGGNAEALIDWKTDKSGKISGFMLNYKEHMRITSQAAEVIQSTLQELHNRSERIPLGQALGSPLIASFGPDIPIKIEPQGAVKVELNTRQQNAGINMILVEVYIHIVTEVAVVIPFDMEPQVVDTEIPVSYLMVVGDVPMYYYDNQGKPVGENGSSAPGIAIPAPSLNTEKGSSDTEGTPSGGGNSSSGSGGSGGHAGSGESPAPAAGGNNAPDASGGGGNTGDGSE</sequence>
<dbReference type="EMBL" id="JAGGLV010000048">
    <property type="protein sequence ID" value="MBP2116442.1"/>
    <property type="molecule type" value="Genomic_DNA"/>
</dbReference>
<keyword evidence="2" id="KW-0812">Transmembrane</keyword>
<feature type="compositionally biased region" description="Gly residues" evidence="1">
    <location>
        <begin position="387"/>
        <end position="405"/>
    </location>
</feature>
<comment type="caution">
    <text evidence="3">The sequence shown here is derived from an EMBL/GenBank/DDBJ whole genome shotgun (WGS) entry which is preliminary data.</text>
</comment>
<accession>A0ABS4P4B7</accession>
<evidence type="ECO:0000256" key="1">
    <source>
        <dbReference type="SAM" id="MobiDB-lite"/>
    </source>
</evidence>